<dbReference type="PROSITE" id="PS51375">
    <property type="entry name" value="PPR"/>
    <property type="match status" value="2"/>
</dbReference>
<dbReference type="Pfam" id="PF20431">
    <property type="entry name" value="E_motif"/>
    <property type="match status" value="1"/>
</dbReference>
<accession>A0A2G2Y824</accession>
<protein>
    <submittedName>
        <fullName evidence="7">Pentatricopeptide repeat-containing protein</fullName>
    </submittedName>
</protein>
<dbReference type="Proteomes" id="UP000222542">
    <property type="component" value="Unassembled WGS sequence"/>
</dbReference>
<comment type="similarity">
    <text evidence="1">Belongs to the PPR family. PCMP-H subfamily.</text>
</comment>
<keyword evidence="8" id="KW-1185">Reference proteome</keyword>
<dbReference type="Gene3D" id="1.25.40.10">
    <property type="entry name" value="Tetratricopeptide repeat domain"/>
    <property type="match status" value="1"/>
</dbReference>
<dbReference type="Pfam" id="PF14432">
    <property type="entry name" value="DYW_deaminase"/>
    <property type="match status" value="1"/>
</dbReference>
<organism evidence="7 8">
    <name type="scientific">Capsicum annuum</name>
    <name type="common">Capsicum pepper</name>
    <dbReference type="NCBI Taxonomy" id="4072"/>
    <lineage>
        <taxon>Eukaryota</taxon>
        <taxon>Viridiplantae</taxon>
        <taxon>Streptophyta</taxon>
        <taxon>Embryophyta</taxon>
        <taxon>Tracheophyta</taxon>
        <taxon>Spermatophyta</taxon>
        <taxon>Magnoliopsida</taxon>
        <taxon>eudicotyledons</taxon>
        <taxon>Gunneridae</taxon>
        <taxon>Pentapetalae</taxon>
        <taxon>asterids</taxon>
        <taxon>lamiids</taxon>
        <taxon>Solanales</taxon>
        <taxon>Solanaceae</taxon>
        <taxon>Solanoideae</taxon>
        <taxon>Capsiceae</taxon>
        <taxon>Capsicum</taxon>
    </lineage>
</organism>
<proteinExistence type="inferred from homology"/>
<dbReference type="InterPro" id="IPR046848">
    <property type="entry name" value="E_motif"/>
</dbReference>
<feature type="repeat" description="PPR" evidence="3">
    <location>
        <begin position="121"/>
        <end position="155"/>
    </location>
</feature>
<dbReference type="NCBIfam" id="TIGR00756">
    <property type="entry name" value="PPR"/>
    <property type="match status" value="1"/>
</dbReference>
<dbReference type="SUPFAM" id="SSF48452">
    <property type="entry name" value="TPR-like"/>
    <property type="match status" value="1"/>
</dbReference>
<dbReference type="Pfam" id="PF13041">
    <property type="entry name" value="PPR_2"/>
    <property type="match status" value="1"/>
</dbReference>
<feature type="compositionally biased region" description="Polar residues" evidence="4">
    <location>
        <begin position="584"/>
        <end position="598"/>
    </location>
</feature>
<feature type="region of interest" description="Disordered" evidence="4">
    <location>
        <begin position="304"/>
        <end position="335"/>
    </location>
</feature>
<gene>
    <name evidence="7" type="ORF">T459_30338</name>
</gene>
<dbReference type="InterPro" id="IPR032867">
    <property type="entry name" value="DYW_dom"/>
</dbReference>
<dbReference type="EMBL" id="AYRZ02000012">
    <property type="protein sequence ID" value="PHT65913.1"/>
    <property type="molecule type" value="Genomic_DNA"/>
</dbReference>
<name>A0A2G2Y824_CAPAN</name>
<feature type="region of interest" description="Disordered" evidence="4">
    <location>
        <begin position="729"/>
        <end position="754"/>
    </location>
</feature>
<dbReference type="GO" id="GO:0003723">
    <property type="term" value="F:RNA binding"/>
    <property type="evidence" value="ECO:0007669"/>
    <property type="project" value="InterPro"/>
</dbReference>
<dbReference type="Pfam" id="PF09331">
    <property type="entry name" value="DUF1985"/>
    <property type="match status" value="1"/>
</dbReference>
<sequence>MLSVCSSAGSLNHGKQIHSAAIKAGEALSVSVSNALITMYAKAGNITCARRVFYIIHLNRDTVSWTSMILALAQHRLGNEALELFDNMLALGMKPDHITVHEKVELAKVAADRLLSIDPENSGAYSTLANVYSSCGKWDEATKIRNSMKDKQVKKEQGFSWIQIKNIVHVFGVEDGIHPQRDAIYKTMEKIWKDIKKIGFIPDTASVLHDLDFEVNEQILRHHSEKLTIAFGLINTPENTTLRIMKNLRVCNDCHSAIKFISKLVGREIIVRDATRFHHFKGGSCSCNDYWSKHRNDPQTMKKLCQKHARKDKKKQSGSKKRGHNSPKSKAPVKTRRVVEDIYRDELPKELSYVIKEIPSILLDLEITKCILMLEIEQPNQEEIHVFVKDQILRFSINEFALITCLNYFDNIDDFKYEDSSPSRPMKRYFPQSTNGVDKESLVERFLKENFENKEDALQMAILYFIHTFIYSQLNTSPVPFFDFKMIEDEKYQFFPWGKVSFSRLMALFRQEFSMEKQHYRLGGILQVLNMWMFEICSNVELKVVVKEGNNIPRILNWKYSYANIVPIANEFEKLDLAHTSFASKQHGTSSMPSSSKNQDQRRYRVNVPQVTEDHDSFDDFSSTLPQFLMRQSIHVSRTVSEPMTKTRKDVLIGRRSDYMKEKSKVDVDSTSTLNRKDLMVKADLHLLASEIKAYMKTYIDQKFKDLERLMNARFTEVLNSLEQKNETVKQSRQECDPSNAVVNDAGPTRTDSVVKETDKPVEMEDDKANQAPSFPKKVNNMKRDCGVFMVVYAEYLSEGLGISYSGIDAQYYHLRYAFLLCKYGFKK</sequence>
<keyword evidence="2" id="KW-0677">Repeat</keyword>
<dbReference type="PANTHER" id="PTHR47926">
    <property type="entry name" value="PENTATRICOPEPTIDE REPEAT-CONTAINING PROTEIN"/>
    <property type="match status" value="1"/>
</dbReference>
<dbReference type="InterPro" id="IPR046960">
    <property type="entry name" value="PPR_At4g14850-like_plant"/>
</dbReference>
<dbReference type="GO" id="GO:0009451">
    <property type="term" value="P:RNA modification"/>
    <property type="evidence" value="ECO:0007669"/>
    <property type="project" value="InterPro"/>
</dbReference>
<evidence type="ECO:0000256" key="4">
    <source>
        <dbReference type="SAM" id="MobiDB-lite"/>
    </source>
</evidence>
<evidence type="ECO:0000256" key="1">
    <source>
        <dbReference type="ARBA" id="ARBA00006643"/>
    </source>
</evidence>
<evidence type="ECO:0000256" key="3">
    <source>
        <dbReference type="PROSITE-ProRule" id="PRU00708"/>
    </source>
</evidence>
<dbReference type="PANTHER" id="PTHR47926:SF519">
    <property type="entry name" value="DYW DOMAIN-CONTAINING PROTEIN"/>
    <property type="match status" value="1"/>
</dbReference>
<dbReference type="GO" id="GO:0008270">
    <property type="term" value="F:zinc ion binding"/>
    <property type="evidence" value="ECO:0007669"/>
    <property type="project" value="InterPro"/>
</dbReference>
<dbReference type="STRING" id="4072.A0A2G2Y824"/>
<dbReference type="InterPro" id="IPR002885">
    <property type="entry name" value="PPR_rpt"/>
</dbReference>
<comment type="caution">
    <text evidence="7">The sequence shown here is derived from an EMBL/GenBank/DDBJ whole genome shotgun (WGS) entry which is preliminary data.</text>
</comment>
<evidence type="ECO:0000259" key="6">
    <source>
        <dbReference type="Pfam" id="PF14432"/>
    </source>
</evidence>
<feature type="domain" description="DYW" evidence="6">
    <location>
        <begin position="199"/>
        <end position="291"/>
    </location>
</feature>
<evidence type="ECO:0000313" key="8">
    <source>
        <dbReference type="Proteomes" id="UP000222542"/>
    </source>
</evidence>
<dbReference type="Gramene" id="PHT65913">
    <property type="protein sequence ID" value="PHT65913"/>
    <property type="gene ID" value="T459_30338"/>
</dbReference>
<feature type="region of interest" description="Disordered" evidence="4">
    <location>
        <begin position="584"/>
        <end position="604"/>
    </location>
</feature>
<dbReference type="Gene3D" id="3.40.395.10">
    <property type="entry name" value="Adenoviral Proteinase, Chain A"/>
    <property type="match status" value="1"/>
</dbReference>
<evidence type="ECO:0000256" key="2">
    <source>
        <dbReference type="ARBA" id="ARBA00022737"/>
    </source>
</evidence>
<dbReference type="AlphaFoldDB" id="A0A2G2Y824"/>
<dbReference type="FunFam" id="1.25.40.10:FF:000285">
    <property type="entry name" value="Pentatricopeptide repeat-containing protein, chloroplastic"/>
    <property type="match status" value="1"/>
</dbReference>
<evidence type="ECO:0000259" key="5">
    <source>
        <dbReference type="Pfam" id="PF09331"/>
    </source>
</evidence>
<reference evidence="7 8" key="2">
    <citation type="journal article" date="2017" name="Genome Biol.">
        <title>New reference genome sequences of hot pepper reveal the massive evolution of plant disease-resistance genes by retroduplication.</title>
        <authorList>
            <person name="Kim S."/>
            <person name="Park J."/>
            <person name="Yeom S.I."/>
            <person name="Kim Y.M."/>
            <person name="Seo E."/>
            <person name="Kim K.T."/>
            <person name="Kim M.S."/>
            <person name="Lee J.M."/>
            <person name="Cheong K."/>
            <person name="Shin H.S."/>
            <person name="Kim S.B."/>
            <person name="Han K."/>
            <person name="Lee J."/>
            <person name="Park M."/>
            <person name="Lee H.A."/>
            <person name="Lee H.Y."/>
            <person name="Lee Y."/>
            <person name="Oh S."/>
            <person name="Lee J.H."/>
            <person name="Choi E."/>
            <person name="Choi E."/>
            <person name="Lee S.E."/>
            <person name="Jeon J."/>
            <person name="Kim H."/>
            <person name="Choi G."/>
            <person name="Song H."/>
            <person name="Lee J."/>
            <person name="Lee S.C."/>
            <person name="Kwon J.K."/>
            <person name="Lee H.Y."/>
            <person name="Koo N."/>
            <person name="Hong Y."/>
            <person name="Kim R.W."/>
            <person name="Kang W.H."/>
            <person name="Huh J.H."/>
            <person name="Kang B.C."/>
            <person name="Yang T.J."/>
            <person name="Lee Y.H."/>
            <person name="Bennetzen J.L."/>
            <person name="Choi D."/>
        </authorList>
    </citation>
    <scope>NUCLEOTIDE SEQUENCE [LARGE SCALE GENOMIC DNA]</scope>
    <source>
        <strain evidence="8">cv. CM334</strain>
    </source>
</reference>
<dbReference type="SUPFAM" id="SSF54001">
    <property type="entry name" value="Cysteine proteinases"/>
    <property type="match status" value="1"/>
</dbReference>
<dbReference type="InterPro" id="IPR038765">
    <property type="entry name" value="Papain-like_cys_pep_sf"/>
</dbReference>
<dbReference type="InterPro" id="IPR015410">
    <property type="entry name" value="DUF1985"/>
</dbReference>
<reference evidence="7 8" key="1">
    <citation type="journal article" date="2014" name="Nat. Genet.">
        <title>Genome sequence of the hot pepper provides insights into the evolution of pungency in Capsicum species.</title>
        <authorList>
            <person name="Kim S."/>
            <person name="Park M."/>
            <person name="Yeom S.I."/>
            <person name="Kim Y.M."/>
            <person name="Lee J.M."/>
            <person name="Lee H.A."/>
            <person name="Seo E."/>
            <person name="Choi J."/>
            <person name="Cheong K."/>
            <person name="Kim K.T."/>
            <person name="Jung K."/>
            <person name="Lee G.W."/>
            <person name="Oh S.K."/>
            <person name="Bae C."/>
            <person name="Kim S.B."/>
            <person name="Lee H.Y."/>
            <person name="Kim S.Y."/>
            <person name="Kim M.S."/>
            <person name="Kang B.C."/>
            <person name="Jo Y.D."/>
            <person name="Yang H.B."/>
            <person name="Jeong H.J."/>
            <person name="Kang W.H."/>
            <person name="Kwon J.K."/>
            <person name="Shin C."/>
            <person name="Lim J.Y."/>
            <person name="Park J.H."/>
            <person name="Huh J.H."/>
            <person name="Kim J.S."/>
            <person name="Kim B.D."/>
            <person name="Cohen O."/>
            <person name="Paran I."/>
            <person name="Suh M.C."/>
            <person name="Lee S.B."/>
            <person name="Kim Y.K."/>
            <person name="Shin Y."/>
            <person name="Noh S.J."/>
            <person name="Park J."/>
            <person name="Seo Y.S."/>
            <person name="Kwon S.Y."/>
            <person name="Kim H.A."/>
            <person name="Park J.M."/>
            <person name="Kim H.J."/>
            <person name="Choi S.B."/>
            <person name="Bosland P.W."/>
            <person name="Reeves G."/>
            <person name="Jo S.H."/>
            <person name="Lee B.W."/>
            <person name="Cho H.T."/>
            <person name="Choi H.S."/>
            <person name="Lee M.S."/>
            <person name="Yu Y."/>
            <person name="Do Choi Y."/>
            <person name="Park B.S."/>
            <person name="van Deynze A."/>
            <person name="Ashrafi H."/>
            <person name="Hill T."/>
            <person name="Kim W.T."/>
            <person name="Pai H.S."/>
            <person name="Ahn H.K."/>
            <person name="Yeam I."/>
            <person name="Giovannoni J.J."/>
            <person name="Rose J.K."/>
            <person name="Sorensen I."/>
            <person name="Lee S.J."/>
            <person name="Kim R.W."/>
            <person name="Choi I.Y."/>
            <person name="Choi B.S."/>
            <person name="Lim J.S."/>
            <person name="Lee Y.H."/>
            <person name="Choi D."/>
        </authorList>
    </citation>
    <scope>NUCLEOTIDE SEQUENCE [LARGE SCALE GENOMIC DNA]</scope>
    <source>
        <strain evidence="8">cv. CM334</strain>
    </source>
</reference>
<dbReference type="InterPro" id="IPR011990">
    <property type="entry name" value="TPR-like_helical_dom_sf"/>
</dbReference>
<feature type="repeat" description="PPR" evidence="3">
    <location>
        <begin position="61"/>
        <end position="95"/>
    </location>
</feature>
<evidence type="ECO:0000313" key="7">
    <source>
        <dbReference type="EMBL" id="PHT65913.1"/>
    </source>
</evidence>
<feature type="domain" description="DUF1985" evidence="5">
    <location>
        <begin position="373"/>
        <end position="506"/>
    </location>
</feature>